<dbReference type="PANTHER" id="PTHR48081">
    <property type="entry name" value="AB HYDROLASE SUPERFAMILY PROTEIN C4A8.06C"/>
    <property type="match status" value="1"/>
</dbReference>
<dbReference type="InterPro" id="IPR050300">
    <property type="entry name" value="GDXG_lipolytic_enzyme"/>
</dbReference>
<dbReference type="EMBL" id="LT607752">
    <property type="protein sequence ID" value="SCG45246.1"/>
    <property type="molecule type" value="Genomic_DNA"/>
</dbReference>
<dbReference type="Proteomes" id="UP000198226">
    <property type="component" value="Chromosome I"/>
</dbReference>
<dbReference type="GO" id="GO:0016787">
    <property type="term" value="F:hydrolase activity"/>
    <property type="evidence" value="ECO:0007669"/>
    <property type="project" value="UniProtKB-KW"/>
</dbReference>
<evidence type="ECO:0000313" key="4">
    <source>
        <dbReference type="Proteomes" id="UP000198226"/>
    </source>
</evidence>
<protein>
    <submittedName>
        <fullName evidence="3">Acetyl esterase/lipase</fullName>
    </submittedName>
</protein>
<sequence length="266" mass="27729">MVAKGGTAISPTQATISERITVYPAADRFTGPRPAVLVLPGGGFRELPPHEGEGYARWLAGIGLHAFVLEYRLLPDRFPAPLQDARAALDQVRSGAHGLDTGPVGVIGSSAGGQLAGLLMTGAVLSIETGVVDPPRPDFAILAYALADLDLLPPPAVEGLLGELIAIKDELSPARHVDATACPTFVWAAAQDPPGVPNALEWARVLVAAGVPVELHIYPRGGHGIGLADGVTYGGRSHPFIARDAHTATWTDACEAWLRAEGFLTP</sequence>
<dbReference type="AlphaFoldDB" id="A0A125Q185"/>
<keyword evidence="4" id="KW-1185">Reference proteome</keyword>
<dbReference type="InterPro" id="IPR013094">
    <property type="entry name" value="AB_hydrolase_3"/>
</dbReference>
<keyword evidence="1" id="KW-0378">Hydrolase</keyword>
<dbReference type="Pfam" id="PF07859">
    <property type="entry name" value="Abhydrolase_3"/>
    <property type="match status" value="1"/>
</dbReference>
<name>A0A125Q185_9ACTN</name>
<dbReference type="RefSeq" id="WP_067310603.1">
    <property type="nucleotide sequence ID" value="NZ_LRMV01000094.1"/>
</dbReference>
<organism evidence="3 4">
    <name type="scientific">Micromonospora rifamycinica</name>
    <dbReference type="NCBI Taxonomy" id="291594"/>
    <lineage>
        <taxon>Bacteria</taxon>
        <taxon>Bacillati</taxon>
        <taxon>Actinomycetota</taxon>
        <taxon>Actinomycetes</taxon>
        <taxon>Micromonosporales</taxon>
        <taxon>Micromonosporaceae</taxon>
        <taxon>Micromonospora</taxon>
    </lineage>
</organism>
<dbReference type="Gene3D" id="3.40.50.1820">
    <property type="entry name" value="alpha/beta hydrolase"/>
    <property type="match status" value="1"/>
</dbReference>
<dbReference type="InterPro" id="IPR029058">
    <property type="entry name" value="AB_hydrolase_fold"/>
</dbReference>
<evidence type="ECO:0000256" key="1">
    <source>
        <dbReference type="ARBA" id="ARBA00022801"/>
    </source>
</evidence>
<reference evidence="4" key="1">
    <citation type="submission" date="2016-06" db="EMBL/GenBank/DDBJ databases">
        <authorList>
            <person name="Varghese N."/>
            <person name="Submissions Spin"/>
        </authorList>
    </citation>
    <scope>NUCLEOTIDE SEQUENCE [LARGE SCALE GENOMIC DNA]</scope>
    <source>
        <strain evidence="4">DSM 44983</strain>
    </source>
</reference>
<dbReference type="SUPFAM" id="SSF53474">
    <property type="entry name" value="alpha/beta-Hydrolases"/>
    <property type="match status" value="1"/>
</dbReference>
<proteinExistence type="predicted"/>
<evidence type="ECO:0000259" key="2">
    <source>
        <dbReference type="Pfam" id="PF07859"/>
    </source>
</evidence>
<feature type="domain" description="Alpha/beta hydrolase fold-3" evidence="2">
    <location>
        <begin position="41"/>
        <end position="225"/>
    </location>
</feature>
<dbReference type="PANTHER" id="PTHR48081:SF6">
    <property type="entry name" value="PEPTIDASE S9 PROLYL OLIGOPEPTIDASE CATALYTIC DOMAIN-CONTAINING PROTEIN"/>
    <property type="match status" value="1"/>
</dbReference>
<accession>A0A125Q185</accession>
<gene>
    <name evidence="3" type="ORF">GA0070623_1229</name>
</gene>
<evidence type="ECO:0000313" key="3">
    <source>
        <dbReference type="EMBL" id="SCG45246.1"/>
    </source>
</evidence>